<keyword evidence="3" id="KW-1185">Reference proteome</keyword>
<reference evidence="3" key="1">
    <citation type="journal article" date="2019" name="Int. J. Syst. Evol. Microbiol.">
        <title>The Global Catalogue of Microorganisms (GCM) 10K type strain sequencing project: providing services to taxonomists for standard genome sequencing and annotation.</title>
        <authorList>
            <consortium name="The Broad Institute Genomics Platform"/>
            <consortium name="The Broad Institute Genome Sequencing Center for Infectious Disease"/>
            <person name="Wu L."/>
            <person name="Ma J."/>
        </authorList>
    </citation>
    <scope>NUCLEOTIDE SEQUENCE [LARGE SCALE GENOMIC DNA]</scope>
    <source>
        <strain evidence="3">KCTC 52141</strain>
    </source>
</reference>
<protein>
    <submittedName>
        <fullName evidence="2">Uncharacterized protein</fullName>
    </submittedName>
</protein>
<feature type="signal peptide" evidence="1">
    <location>
        <begin position="1"/>
        <end position="19"/>
    </location>
</feature>
<dbReference type="RefSeq" id="WP_339617411.1">
    <property type="nucleotide sequence ID" value="NZ_AP031500.1"/>
</dbReference>
<evidence type="ECO:0000313" key="2">
    <source>
        <dbReference type="EMBL" id="MFC3153996.1"/>
    </source>
</evidence>
<evidence type="ECO:0000256" key="1">
    <source>
        <dbReference type="SAM" id="SignalP"/>
    </source>
</evidence>
<comment type="caution">
    <text evidence="2">The sequence shown here is derived from an EMBL/GenBank/DDBJ whole genome shotgun (WGS) entry which is preliminary data.</text>
</comment>
<accession>A0ABV7HMY5</accession>
<feature type="chain" id="PRO_5045809177" evidence="1">
    <location>
        <begin position="20"/>
        <end position="90"/>
    </location>
</feature>
<evidence type="ECO:0000313" key="3">
    <source>
        <dbReference type="Proteomes" id="UP001595548"/>
    </source>
</evidence>
<dbReference type="Proteomes" id="UP001595548">
    <property type="component" value="Unassembled WGS sequence"/>
</dbReference>
<sequence>MKTYGVLLAGLLFATGALANDATEQTDDGLTLAANQTAQAINVKSEQNLASNKLKVIDVDFTDKTDAISDKLSAKINEKFNEKMQQELNL</sequence>
<proteinExistence type="predicted"/>
<dbReference type="EMBL" id="JBHRTL010000003">
    <property type="protein sequence ID" value="MFC3153996.1"/>
    <property type="molecule type" value="Genomic_DNA"/>
</dbReference>
<organism evidence="2 3">
    <name type="scientific">Gilvimarinus japonicus</name>
    <dbReference type="NCBI Taxonomy" id="1796469"/>
    <lineage>
        <taxon>Bacteria</taxon>
        <taxon>Pseudomonadati</taxon>
        <taxon>Pseudomonadota</taxon>
        <taxon>Gammaproteobacteria</taxon>
        <taxon>Cellvibrionales</taxon>
        <taxon>Cellvibrionaceae</taxon>
        <taxon>Gilvimarinus</taxon>
    </lineage>
</organism>
<name>A0ABV7HMY5_9GAMM</name>
<gene>
    <name evidence="2" type="ORF">ACFOEB_02195</name>
</gene>
<keyword evidence="1" id="KW-0732">Signal</keyword>